<reference evidence="3" key="1">
    <citation type="submission" date="2017-11" db="EMBL/GenBank/DDBJ databases">
        <title>Phenotypic and genomic properties of facultatively anaerobic sulfur-reducing natronoarchaea from hypersaline soda lakes.</title>
        <authorList>
            <person name="Sorokin D.Y."/>
            <person name="Kublanov I.V."/>
            <person name="Roman P."/>
            <person name="Sinninghe Damste J.S."/>
            <person name="Golyshin P.N."/>
            <person name="Rojo D."/>
            <person name="Ciordia S."/>
            <person name="Mena M.D.C."/>
            <person name="Ferrer M."/>
            <person name="Messina E."/>
            <person name="Smedile F."/>
            <person name="La Spada G."/>
            <person name="La Cono V."/>
            <person name="Yakimov M.M."/>
        </authorList>
    </citation>
    <scope>NUCLEOTIDE SEQUENCE [LARGE SCALE GENOMIC DNA]</scope>
    <source>
        <strain evidence="3">AArc-Sl</strain>
    </source>
</reference>
<evidence type="ECO:0000313" key="2">
    <source>
        <dbReference type="EMBL" id="AUX08934.1"/>
    </source>
</evidence>
<sequence length="329" mass="36650">MSTCTSLTPSIVDDEPVGLDTIQEGRFTVPDSLEDEACWIVYTRKGDDKIPSDPRSPVPSYVDGTDPDYCVTFGEALDTVAESRRRFGHDDGLGGVGLCLGATDVCAIDLDDVIDEDGELDELAADLVDDIDSFTEVSPGGRGLHILVRDEQGVDDDHLQKDVIECYDERMMTFTGRTLRRASREIVNCPGLVGAYQSLYNGERDTDGDESAETGSTSAPTERTSRGELGDVLEDIVDTACEYDGDFEVLWNRGSTAWDSVTWNHDRSRADMSLASKIHWWCQESDAFAEEEISRSEMERIFLESDLAQRDKCQDRTDYVSRTFDKVQR</sequence>
<keyword evidence="2" id="KW-0067">ATP-binding</keyword>
<dbReference type="KEGG" id="hdf:AArcSl_1303"/>
<dbReference type="EMBL" id="CP025066">
    <property type="protein sequence ID" value="AUX08934.1"/>
    <property type="molecule type" value="Genomic_DNA"/>
</dbReference>
<gene>
    <name evidence="2" type="ORF">AArcSl_1303</name>
</gene>
<accession>A0A343TIL2</accession>
<dbReference type="Proteomes" id="UP000263012">
    <property type="component" value="Chromosome"/>
</dbReference>
<proteinExistence type="predicted"/>
<organism evidence="2 3">
    <name type="scientific">Halalkaliarchaeum desulfuricum</name>
    <dbReference type="NCBI Taxonomy" id="2055893"/>
    <lineage>
        <taxon>Archaea</taxon>
        <taxon>Methanobacteriati</taxon>
        <taxon>Methanobacteriota</taxon>
        <taxon>Stenosarchaea group</taxon>
        <taxon>Halobacteria</taxon>
        <taxon>Halobacteriales</taxon>
        <taxon>Haloferacaceae</taxon>
        <taxon>Halalkaliarchaeum</taxon>
    </lineage>
</organism>
<dbReference type="GO" id="GO:0004386">
    <property type="term" value="F:helicase activity"/>
    <property type="evidence" value="ECO:0007669"/>
    <property type="project" value="UniProtKB-KW"/>
</dbReference>
<dbReference type="OrthoDB" id="238910at2157"/>
<keyword evidence="3" id="KW-1185">Reference proteome</keyword>
<keyword evidence="2" id="KW-0547">Nucleotide-binding</keyword>
<protein>
    <submittedName>
        <fullName evidence="2">Putative DNA primase/helicase</fullName>
    </submittedName>
</protein>
<dbReference type="GeneID" id="37877650"/>
<dbReference type="RefSeq" id="WP_133412132.1">
    <property type="nucleotide sequence ID" value="NZ_CP025066.1"/>
</dbReference>
<name>A0A343TIL2_9EURY</name>
<evidence type="ECO:0000313" key="3">
    <source>
        <dbReference type="Proteomes" id="UP000263012"/>
    </source>
</evidence>
<dbReference type="AlphaFoldDB" id="A0A343TIL2"/>
<keyword evidence="2" id="KW-0347">Helicase</keyword>
<feature type="compositionally biased region" description="Polar residues" evidence="1">
    <location>
        <begin position="213"/>
        <end position="222"/>
    </location>
</feature>
<keyword evidence="2" id="KW-0378">Hydrolase</keyword>
<evidence type="ECO:0000256" key="1">
    <source>
        <dbReference type="SAM" id="MobiDB-lite"/>
    </source>
</evidence>
<feature type="region of interest" description="Disordered" evidence="1">
    <location>
        <begin position="200"/>
        <end position="225"/>
    </location>
</feature>